<dbReference type="RefSeq" id="WP_166918276.1">
    <property type="nucleotide sequence ID" value="NZ_JAASRN010000001.1"/>
</dbReference>
<gene>
    <name evidence="7" type="ORF">FHS56_000479</name>
</gene>
<keyword evidence="2 4" id="KW-0472">Membrane</keyword>
<keyword evidence="8" id="KW-1185">Reference proteome</keyword>
<dbReference type="GO" id="GO:0009279">
    <property type="term" value="C:cell outer membrane"/>
    <property type="evidence" value="ECO:0007669"/>
    <property type="project" value="UniProtKB-SubCell"/>
</dbReference>
<evidence type="ECO:0000259" key="6">
    <source>
        <dbReference type="PROSITE" id="PS51123"/>
    </source>
</evidence>
<protein>
    <submittedName>
        <fullName evidence="7">Outer membrane protein OmpA-like peptidoglycan-associated protein</fullName>
    </submittedName>
</protein>
<evidence type="ECO:0000256" key="5">
    <source>
        <dbReference type="SAM" id="SignalP"/>
    </source>
</evidence>
<dbReference type="InterPro" id="IPR006665">
    <property type="entry name" value="OmpA-like"/>
</dbReference>
<dbReference type="InterPro" id="IPR011042">
    <property type="entry name" value="6-blade_b-propeller_TolB-like"/>
</dbReference>
<keyword evidence="3" id="KW-0998">Cell outer membrane</keyword>
<dbReference type="Pfam" id="PF00691">
    <property type="entry name" value="OmpA"/>
    <property type="match status" value="1"/>
</dbReference>
<evidence type="ECO:0000256" key="2">
    <source>
        <dbReference type="ARBA" id="ARBA00023136"/>
    </source>
</evidence>
<evidence type="ECO:0000256" key="1">
    <source>
        <dbReference type="ARBA" id="ARBA00004442"/>
    </source>
</evidence>
<dbReference type="PANTHER" id="PTHR30329">
    <property type="entry name" value="STATOR ELEMENT OF FLAGELLAR MOTOR COMPLEX"/>
    <property type="match status" value="1"/>
</dbReference>
<dbReference type="CDD" id="cd07185">
    <property type="entry name" value="OmpA_C-like"/>
    <property type="match status" value="1"/>
</dbReference>
<comment type="subcellular location">
    <subcellularLocation>
        <location evidence="1">Cell outer membrane</location>
    </subcellularLocation>
</comment>
<dbReference type="Gene3D" id="2.60.40.1120">
    <property type="entry name" value="Carboxypeptidase-like, regulatory domain"/>
    <property type="match status" value="1"/>
</dbReference>
<proteinExistence type="predicted"/>
<evidence type="ECO:0000313" key="7">
    <source>
        <dbReference type="EMBL" id="NIK72993.1"/>
    </source>
</evidence>
<feature type="chain" id="PRO_5032472758" evidence="5">
    <location>
        <begin position="23"/>
        <end position="675"/>
    </location>
</feature>
<dbReference type="InterPro" id="IPR011659">
    <property type="entry name" value="WD40"/>
</dbReference>
<dbReference type="Pfam" id="PF07676">
    <property type="entry name" value="PD40"/>
    <property type="match status" value="2"/>
</dbReference>
<dbReference type="Gene3D" id="2.120.10.30">
    <property type="entry name" value="TolB, C-terminal domain"/>
    <property type="match status" value="1"/>
</dbReference>
<dbReference type="PROSITE" id="PS51123">
    <property type="entry name" value="OMPA_2"/>
    <property type="match status" value="1"/>
</dbReference>
<name>A0A846MN64_9BACT</name>
<accession>A0A846MN64</accession>
<dbReference type="Gene3D" id="3.30.1330.60">
    <property type="entry name" value="OmpA-like domain"/>
    <property type="match status" value="1"/>
</dbReference>
<evidence type="ECO:0000256" key="4">
    <source>
        <dbReference type="PROSITE-ProRule" id="PRU00473"/>
    </source>
</evidence>
<dbReference type="Proteomes" id="UP000537126">
    <property type="component" value="Unassembled WGS sequence"/>
</dbReference>
<keyword evidence="5" id="KW-0732">Signal</keyword>
<dbReference type="EMBL" id="JAASRN010000001">
    <property type="protein sequence ID" value="NIK72993.1"/>
    <property type="molecule type" value="Genomic_DNA"/>
</dbReference>
<dbReference type="SUPFAM" id="SSF82171">
    <property type="entry name" value="DPP6 N-terminal domain-like"/>
    <property type="match status" value="1"/>
</dbReference>
<feature type="signal peptide" evidence="5">
    <location>
        <begin position="1"/>
        <end position="22"/>
    </location>
</feature>
<dbReference type="InterPro" id="IPR006664">
    <property type="entry name" value="OMP_bac"/>
</dbReference>
<evidence type="ECO:0000313" key="8">
    <source>
        <dbReference type="Proteomes" id="UP000537126"/>
    </source>
</evidence>
<dbReference type="PRINTS" id="PR01021">
    <property type="entry name" value="OMPADOMAIN"/>
</dbReference>
<sequence length="675" mass="76797">MRVNIYLSLCLAWLPAWLWAQKQPLPPPINTAAIEYAPTVSADGRTMIFETNRNNGKWELYVSYLRDGKWTTPEPIDSVNAYGSETDLIGGPSISYDGNTLYFFASFKNGYGREDIYYSQRIGNKWSKPKNIGPIINTPAYEGFPCISADGKTLYFIRESTNEDNKIITRGDAICYRIFVSEKGKDGEWQKPYPLPIPINLGCEKAPRIMSDNVTLIFSSIREGGIGEFDLYLSRRNEEGDWSTPILMDFASTPERDQFASVSASGDLLYFVTKDDIYTVPIPPKFRQNRNITIQGYIRDGETKQPLSAHVNVYNAETTERLMRLENNPSDGRYTIVLSEGKRYTIEIEKPGYTVYFFEFDLRKLDKYQEFERNIELFPTAEVYINTIDRLIFEPIDAQIIALKQGGGGQQIAQQQTKNGRSSLKLPIGGTYQIKVQADNYIDTTFVIDLNKKVQYNVVEKDAILRPKTKEYEIVVKDLETGEGLPFTVVLVNRNRNEVITLDENSSSTPGYYKLPIRESDEYELEVRNPVGYTFYSDKNPVISAKDPNRKKVIELASLKVGTKLTLNNIYFETGSAELSDASENELKKVIELMQRNPTLKIELAAHTDDRGSEAFNLQLSKARAQSVFNYLKKFGIPEERMVPKGYGKSQPVVPNDSDENRAKNRRCELIVISI</sequence>
<organism evidence="7 8">
    <name type="scientific">Thermonema lapsum</name>
    <dbReference type="NCBI Taxonomy" id="28195"/>
    <lineage>
        <taxon>Bacteria</taxon>
        <taxon>Pseudomonadati</taxon>
        <taxon>Bacteroidota</taxon>
        <taxon>Cytophagia</taxon>
        <taxon>Cytophagales</taxon>
        <taxon>Thermonemataceae</taxon>
        <taxon>Thermonema</taxon>
    </lineage>
</organism>
<dbReference type="AlphaFoldDB" id="A0A846MN64"/>
<reference evidence="7 8" key="1">
    <citation type="submission" date="2020-03" db="EMBL/GenBank/DDBJ databases">
        <title>Genomic Encyclopedia of Type Strains, Phase IV (KMG-IV): sequencing the most valuable type-strain genomes for metagenomic binning, comparative biology and taxonomic classification.</title>
        <authorList>
            <person name="Goeker M."/>
        </authorList>
    </citation>
    <scope>NUCLEOTIDE SEQUENCE [LARGE SCALE GENOMIC DNA]</scope>
    <source>
        <strain evidence="7 8">DSM 5718</strain>
    </source>
</reference>
<comment type="caution">
    <text evidence="7">The sequence shown here is derived from an EMBL/GenBank/DDBJ whole genome shotgun (WGS) entry which is preliminary data.</text>
</comment>
<dbReference type="InterPro" id="IPR036737">
    <property type="entry name" value="OmpA-like_sf"/>
</dbReference>
<feature type="domain" description="OmpA-like" evidence="6">
    <location>
        <begin position="561"/>
        <end position="675"/>
    </location>
</feature>
<dbReference type="InterPro" id="IPR050330">
    <property type="entry name" value="Bact_OuterMem_StrucFunc"/>
</dbReference>
<evidence type="ECO:0000256" key="3">
    <source>
        <dbReference type="ARBA" id="ARBA00023237"/>
    </source>
</evidence>
<dbReference type="SUPFAM" id="SSF103088">
    <property type="entry name" value="OmpA-like"/>
    <property type="match status" value="1"/>
</dbReference>
<dbReference type="PANTHER" id="PTHR30329:SF21">
    <property type="entry name" value="LIPOPROTEIN YIAD-RELATED"/>
    <property type="match status" value="1"/>
</dbReference>